<dbReference type="InterPro" id="IPR003607">
    <property type="entry name" value="HD/PDEase_dom"/>
</dbReference>
<dbReference type="PANTHER" id="PTHR43155">
    <property type="entry name" value="CYCLIC DI-GMP PHOSPHODIESTERASE PA4108-RELATED"/>
    <property type="match status" value="1"/>
</dbReference>
<dbReference type="CDD" id="cd00077">
    <property type="entry name" value="HDc"/>
    <property type="match status" value="1"/>
</dbReference>
<dbReference type="SMART" id="SM00471">
    <property type="entry name" value="HDc"/>
    <property type="match status" value="1"/>
</dbReference>
<protein>
    <submittedName>
        <fullName evidence="2">HD-GYP domain-containing protein</fullName>
    </submittedName>
</protein>
<evidence type="ECO:0000313" key="2">
    <source>
        <dbReference type="EMBL" id="RFU62539.1"/>
    </source>
</evidence>
<organism evidence="2 3">
    <name type="scientific">Peribacillus glennii</name>
    <dbReference type="NCBI Taxonomy" id="2303991"/>
    <lineage>
        <taxon>Bacteria</taxon>
        <taxon>Bacillati</taxon>
        <taxon>Bacillota</taxon>
        <taxon>Bacilli</taxon>
        <taxon>Bacillales</taxon>
        <taxon>Bacillaceae</taxon>
        <taxon>Peribacillus</taxon>
    </lineage>
</organism>
<dbReference type="Proteomes" id="UP000262939">
    <property type="component" value="Unassembled WGS sequence"/>
</dbReference>
<dbReference type="AlphaFoldDB" id="A0A372LB60"/>
<dbReference type="OrthoDB" id="9759601at2"/>
<feature type="domain" description="HD-GYP" evidence="1">
    <location>
        <begin position="93"/>
        <end position="289"/>
    </location>
</feature>
<dbReference type="EMBL" id="QVTD01000010">
    <property type="protein sequence ID" value="RFU62539.1"/>
    <property type="molecule type" value="Genomic_DNA"/>
</dbReference>
<accession>A0A372LB60</accession>
<dbReference type="Pfam" id="PF13487">
    <property type="entry name" value="HD_5"/>
    <property type="match status" value="1"/>
</dbReference>
<dbReference type="Gene3D" id="1.10.3210.10">
    <property type="entry name" value="Hypothetical protein af1432"/>
    <property type="match status" value="1"/>
</dbReference>
<dbReference type="SUPFAM" id="SSF109604">
    <property type="entry name" value="HD-domain/PDEase-like"/>
    <property type="match status" value="1"/>
</dbReference>
<keyword evidence="3" id="KW-1185">Reference proteome</keyword>
<reference evidence="2 3" key="1">
    <citation type="submission" date="2018-08" db="EMBL/GenBank/DDBJ databases">
        <title>Bacillus chawlae sp. nov., Bacillus glennii sp. nov., and Bacillus saganii sp. nov. Isolated from the Vehicle Assembly Building at Kennedy Space Center where the Viking Spacecraft were Assembled.</title>
        <authorList>
            <person name="Seuylemezian A."/>
            <person name="Vaishampayan P."/>
        </authorList>
    </citation>
    <scope>NUCLEOTIDE SEQUENCE [LARGE SCALE GENOMIC DNA]</scope>
    <source>
        <strain evidence="2 3">V44-8</strain>
    </source>
</reference>
<name>A0A372LB60_9BACI</name>
<evidence type="ECO:0000259" key="1">
    <source>
        <dbReference type="PROSITE" id="PS51832"/>
    </source>
</evidence>
<sequence length="332" mass="37146">MAGKTILNHHLLEVLKAFLVTDVSVEKTLINGMPFVPKEVIDQEGEENESIGTGFIPSYLKAVQSYKNLFKNWQAGSPMDISKVRELIIPLFNKAMENPSALFLLHHYSTAADYLYHHAISVGLLSGYLARKSNFEQGDVLQITMAGCLVDCGMAKISPKILEKKTSLTTDEFNEVKPHPLYSLQMLQNSSILKEAVKYAILQHHERLDGSGYPSGKKGEALHTFSRIVAVADVFHAMTSERNYRKKQSPFKVAEMILQDDFGKFDISVVKTLLSGITNYSIGNNVKLSNGYIAEIIFVESHAPTRPMVKMKDSGEILHLGKNRELFIEEIL</sequence>
<dbReference type="InterPro" id="IPR037522">
    <property type="entry name" value="HD_GYP_dom"/>
</dbReference>
<dbReference type="PANTHER" id="PTHR43155:SF2">
    <property type="entry name" value="CYCLIC DI-GMP PHOSPHODIESTERASE PA4108"/>
    <property type="match status" value="1"/>
</dbReference>
<gene>
    <name evidence="2" type="ORF">D0466_15320</name>
</gene>
<comment type="caution">
    <text evidence="2">The sequence shown here is derived from an EMBL/GenBank/DDBJ whole genome shotgun (WGS) entry which is preliminary data.</text>
</comment>
<proteinExistence type="predicted"/>
<evidence type="ECO:0000313" key="3">
    <source>
        <dbReference type="Proteomes" id="UP000262939"/>
    </source>
</evidence>
<dbReference type="PROSITE" id="PS51832">
    <property type="entry name" value="HD_GYP"/>
    <property type="match status" value="1"/>
</dbReference>